<name>A0A6G9GVG2_9ACTN</name>
<evidence type="ECO:0000313" key="2">
    <source>
        <dbReference type="Proteomes" id="UP000501179"/>
    </source>
</evidence>
<keyword evidence="2" id="KW-1185">Reference proteome</keyword>
<reference evidence="1 2" key="1">
    <citation type="submission" date="2020-03" db="EMBL/GenBank/DDBJ databases">
        <title>A novel species.</title>
        <authorList>
            <person name="Gao J."/>
        </authorList>
    </citation>
    <scope>NUCLEOTIDE SEQUENCE [LARGE SCALE GENOMIC DNA]</scope>
    <source>
        <strain evidence="1 2">QMT-12</strain>
    </source>
</reference>
<dbReference type="RefSeq" id="WP_167025319.1">
    <property type="nucleotide sequence ID" value="NZ_CP050177.1"/>
</dbReference>
<dbReference type="Proteomes" id="UP000501179">
    <property type="component" value="Chromosome"/>
</dbReference>
<dbReference type="InterPro" id="IPR049801">
    <property type="entry name" value="T7SS_assoc-like"/>
</dbReference>
<proteinExistence type="predicted"/>
<dbReference type="EMBL" id="CP050177">
    <property type="protein sequence ID" value="QIQ02066.1"/>
    <property type="molecule type" value="Genomic_DNA"/>
</dbReference>
<sequence length="151" mass="16308">MANSAPVNLDKAWLENFLTHDVRPFAEQIRKIMADDPDTDVPALANLLSEGEHGPAVLPGALLPLTLGGMQKDADTNGSHLDTAVTKMINDIKTIFEEQKTLFESIDENLATSIEKLFATQSESLDKIDGEKLLDIFGDIDEALGGGGEDD</sequence>
<evidence type="ECO:0000313" key="1">
    <source>
        <dbReference type="EMBL" id="QIQ02066.1"/>
    </source>
</evidence>
<dbReference type="NCBIfam" id="NF033533">
    <property type="entry name" value="lone7_assoc_B"/>
    <property type="match status" value="1"/>
</dbReference>
<gene>
    <name evidence="1" type="ORF">HA039_06915</name>
</gene>
<organism evidence="1 2">
    <name type="scientific">Streptomyces liangshanensis</name>
    <dbReference type="NCBI Taxonomy" id="2717324"/>
    <lineage>
        <taxon>Bacteria</taxon>
        <taxon>Bacillati</taxon>
        <taxon>Actinomycetota</taxon>
        <taxon>Actinomycetes</taxon>
        <taxon>Kitasatosporales</taxon>
        <taxon>Streptomycetaceae</taxon>
        <taxon>Streptomyces</taxon>
    </lineage>
</organism>
<protein>
    <submittedName>
        <fullName evidence="1">Type VII secretion system-associated protein</fullName>
    </submittedName>
</protein>
<accession>A0A6G9GVG2</accession>
<dbReference type="KEGG" id="slia:HA039_06915"/>
<dbReference type="AlphaFoldDB" id="A0A6G9GVG2"/>